<feature type="site" description="May act as a substrate filter by repelling compounds with a negatively charged alpha-carboxylate" evidence="20">
    <location>
        <position position="74"/>
    </location>
</feature>
<dbReference type="EC" id="2.9.1.2" evidence="5 18"/>
<feature type="binding site" evidence="19">
    <location>
        <position position="75"/>
    </location>
    <ligand>
        <name>pyridoxal 5'-phosphate</name>
        <dbReference type="ChEBI" id="CHEBI:597326"/>
    </ligand>
</feature>
<feature type="binding site" evidence="19">
    <location>
        <position position="460"/>
    </location>
    <ligand>
        <name>tRNA</name>
        <dbReference type="ChEBI" id="CHEBI:17843"/>
    </ligand>
</feature>
<comment type="subunit">
    <text evidence="13">Homotetramer formed by a catalytic dimer and a non-catalytic dimer serving as a binding platform that orients tRNASec for catalysis. Each tetramer binds the CCA ends of two tRNAs which point to the active sites of the catalytic dimer.</text>
</comment>
<evidence type="ECO:0000256" key="15">
    <source>
        <dbReference type="ARBA" id="ARBA00032048"/>
    </source>
</evidence>
<evidence type="ECO:0000256" key="16">
    <source>
        <dbReference type="ARBA" id="ARBA00032693"/>
    </source>
</evidence>
<dbReference type="GO" id="GO:0001717">
    <property type="term" value="P:conversion of seryl-tRNAsec to selenocys-tRNAsec"/>
    <property type="evidence" value="ECO:0007669"/>
    <property type="project" value="UniProtKB-UniRule"/>
</dbReference>
<dbReference type="OMA" id="MSHANDY"/>
<feature type="binding site" evidence="19">
    <location>
        <position position="105"/>
    </location>
    <ligand>
        <name>substrate</name>
    </ligand>
</feature>
<organism evidence="21 22">
    <name type="scientific">Trichoplax adhaerens</name>
    <name type="common">Trichoplax reptans</name>
    <dbReference type="NCBI Taxonomy" id="10228"/>
    <lineage>
        <taxon>Eukaryota</taxon>
        <taxon>Metazoa</taxon>
        <taxon>Placozoa</taxon>
        <taxon>Uniplacotomia</taxon>
        <taxon>Trichoplacea</taxon>
        <taxon>Trichoplacidae</taxon>
        <taxon>Trichoplax</taxon>
    </lineage>
</organism>
<keyword evidence="18" id="KW-0963">Cytoplasm</keyword>
<accession>B3S364</accession>
<dbReference type="GO" id="GO:0005737">
    <property type="term" value="C:cytoplasm"/>
    <property type="evidence" value="ECO:0007669"/>
    <property type="project" value="UniProtKB-SubCell"/>
</dbReference>
<dbReference type="InterPro" id="IPR019872">
    <property type="entry name" value="Sec-tRNA_Se_transferase"/>
</dbReference>
<dbReference type="GeneID" id="6755995"/>
<keyword evidence="22" id="KW-1185">Reference proteome</keyword>
<reference evidence="21 22" key="1">
    <citation type="journal article" date="2008" name="Nature">
        <title>The Trichoplax genome and the nature of placozoans.</title>
        <authorList>
            <person name="Srivastava M."/>
            <person name="Begovic E."/>
            <person name="Chapman J."/>
            <person name="Putnam N.H."/>
            <person name="Hellsten U."/>
            <person name="Kawashima T."/>
            <person name="Kuo A."/>
            <person name="Mitros T."/>
            <person name="Salamov A."/>
            <person name="Carpenter M.L."/>
            <person name="Signorovitch A.Y."/>
            <person name="Moreno M.A."/>
            <person name="Kamm K."/>
            <person name="Grimwood J."/>
            <person name="Schmutz J."/>
            <person name="Shapiro H."/>
            <person name="Grigoriev I.V."/>
            <person name="Buss L.W."/>
            <person name="Schierwater B."/>
            <person name="Dellaporta S.L."/>
            <person name="Rokhsar D.S."/>
        </authorList>
    </citation>
    <scope>NUCLEOTIDE SEQUENCE [LARGE SCALE GENOMIC DNA]</scope>
    <source>
        <strain evidence="21 22">Grell-BS-1999</strain>
    </source>
</reference>
<evidence type="ECO:0000256" key="4">
    <source>
        <dbReference type="ARBA" id="ARBA00007037"/>
    </source>
</evidence>
<evidence type="ECO:0000256" key="6">
    <source>
        <dbReference type="ARBA" id="ARBA00021963"/>
    </source>
</evidence>
<feature type="binding site" evidence="19">
    <location>
        <position position="395"/>
    </location>
    <ligand>
        <name>tRNA</name>
        <dbReference type="ChEBI" id="CHEBI:17843"/>
    </ligand>
</feature>
<keyword evidence="8 18" id="KW-0808">Transferase</keyword>
<comment type="pathway">
    <text evidence="3 18">Aminoacyl-tRNA biosynthesis; selenocysteinyl-tRNA(Sec) biosynthesis; selenocysteinyl-tRNA(Sec) from L-seryl-tRNA(Sec) (archaeal/eukaryal route): step 2/2.</text>
</comment>
<gene>
    <name evidence="21" type="ORF">TRIADDRAFT_50605</name>
</gene>
<dbReference type="InterPro" id="IPR015424">
    <property type="entry name" value="PyrdxlP-dep_Trfase"/>
</dbReference>
<dbReference type="eggNOG" id="KOG3843">
    <property type="taxonomic scope" value="Eukaryota"/>
</dbReference>
<keyword evidence="11 18" id="KW-0648">Protein biosynthesis</keyword>
<evidence type="ECO:0000256" key="20">
    <source>
        <dbReference type="PIRSR" id="PIRSR017689-50"/>
    </source>
</evidence>
<evidence type="ECO:0000256" key="18">
    <source>
        <dbReference type="PIRNR" id="PIRNR017689"/>
    </source>
</evidence>
<dbReference type="KEGG" id="tad:TRIADDRAFT_50605"/>
<name>B3S364_TRIAD</name>
<evidence type="ECO:0000256" key="14">
    <source>
        <dbReference type="ARBA" id="ARBA00030669"/>
    </source>
</evidence>
<dbReference type="FunCoup" id="B3S364">
    <property type="interactions" value="873"/>
</dbReference>
<evidence type="ECO:0000256" key="19">
    <source>
        <dbReference type="PIRSR" id="PIRSR017689-1"/>
    </source>
</evidence>
<feature type="binding site" evidence="19">
    <location>
        <position position="97"/>
    </location>
    <ligand>
        <name>substrate</name>
    </ligand>
</feature>
<proteinExistence type="inferred from homology"/>
<feature type="binding site" evidence="19">
    <location>
        <position position="98"/>
    </location>
    <ligand>
        <name>substrate</name>
    </ligand>
</feature>
<feature type="modified residue" description="N6-(pyridoxal phosphate)lysine" evidence="20">
    <location>
        <position position="284"/>
    </location>
</feature>
<dbReference type="UniPathway" id="UPA00906">
    <property type="reaction ID" value="UER00898"/>
</dbReference>
<evidence type="ECO:0000256" key="9">
    <source>
        <dbReference type="ARBA" id="ARBA00022884"/>
    </source>
</evidence>
<dbReference type="AlphaFoldDB" id="B3S364"/>
<dbReference type="NCBIfam" id="TIGR03531">
    <property type="entry name" value="selenium_SpcS"/>
    <property type="match status" value="1"/>
</dbReference>
<dbReference type="HOGENOM" id="CLU_022508_0_0_1"/>
<dbReference type="STRING" id="10228.B3S364"/>
<dbReference type="RefSeq" id="XP_002114783.1">
    <property type="nucleotide sequence ID" value="XM_002114747.1"/>
</dbReference>
<dbReference type="Gene3D" id="3.40.640.10">
    <property type="entry name" value="Type I PLP-dependent aspartate aminotransferase-like (Major domain)"/>
    <property type="match status" value="1"/>
</dbReference>
<dbReference type="CTD" id="6755995"/>
<dbReference type="EMBL" id="DS985248">
    <property type="protein sequence ID" value="EDV22917.1"/>
    <property type="molecule type" value="Genomic_DNA"/>
</dbReference>
<dbReference type="PANTHER" id="PTHR12944">
    <property type="entry name" value="SOLUBLE LIVER ANTIGEN/LIVER PANCREAS ANTIGEN"/>
    <property type="match status" value="1"/>
</dbReference>
<dbReference type="SUPFAM" id="SSF53383">
    <property type="entry name" value="PLP-dependent transferases"/>
    <property type="match status" value="1"/>
</dbReference>
<evidence type="ECO:0000256" key="5">
    <source>
        <dbReference type="ARBA" id="ARBA00012464"/>
    </source>
</evidence>
<sequence length="484" mass="53423">MNVENFALACRFLPSTYVEQGKQSRKSHENYIKILLEHKKLPVKGWDRSTIEMLLNEISTMDSNNFLGNAGIGEREGRIASPIVVQRHYGLAHGIGRSGDIAAVQPKAAGSSLMMKLTNAMVLDAIRIAGVRSASSCIVVPMATGMSMVLTFLTIKQMRPEAKYIIWPRVDQKSCFKAIFTAGFEPIVIENILVEDELRTDVQMIEKHLKGIPPEQILCIYTTTSCFTPRAPDSLEAIGKLCKEFEIPHVVNNAYGLQSSKCTHLIEQAARSGRLDAFIQSTDKNFMVPVGGAVIAGFDDSFISKISQTYPGRASAAPVMDLFVTLLSMGVEGFKDSLIERKGMYRYLQKRLQQVASAHGERLLVTPNNAISIGITLSSMPTKHATELGSMLFTRNISGARAIAPGVTKQIGSVTFENYGSHYNNYPYAYLTAAAAIGLKKDDVNTFARRLDRVFRKLIKPKQLKLKLENEIISVSSSNSSFRN</sequence>
<comment type="cofactor">
    <cofactor evidence="1 18 20">
        <name>pyridoxal 5'-phosphate</name>
        <dbReference type="ChEBI" id="CHEBI:597326"/>
    </cofactor>
</comment>
<dbReference type="GO" id="GO:0001514">
    <property type="term" value="P:selenocysteine incorporation"/>
    <property type="evidence" value="ECO:0000318"/>
    <property type="project" value="GO_Central"/>
</dbReference>
<comment type="similarity">
    <text evidence="4 18">Belongs to the SepSecS family.</text>
</comment>
<protein>
    <recommendedName>
        <fullName evidence="6 18">O-phosphoseryl-tRNA(Sec) selenium transferase</fullName>
        <ecNumber evidence="5 18">2.9.1.2</ecNumber>
    </recommendedName>
    <alternativeName>
        <fullName evidence="14 18">Selenocysteine synthase</fullName>
    </alternativeName>
    <alternativeName>
        <fullName evidence="15 18">Selenocysteinyl-tRNA(Sec) synthase</fullName>
    </alternativeName>
    <alternativeName>
        <fullName evidence="16 18">Sep-tRNA:Sec-tRNA synthase</fullName>
    </alternativeName>
</protein>
<evidence type="ECO:0000313" key="21">
    <source>
        <dbReference type="EMBL" id="EDV22917.1"/>
    </source>
</evidence>
<evidence type="ECO:0000256" key="13">
    <source>
        <dbReference type="ARBA" id="ARBA00026053"/>
    </source>
</evidence>
<evidence type="ECO:0000256" key="11">
    <source>
        <dbReference type="ARBA" id="ARBA00022917"/>
    </source>
</evidence>
<dbReference type="InterPro" id="IPR008829">
    <property type="entry name" value="SepSecS/SepCysS"/>
</dbReference>
<dbReference type="PANTHER" id="PTHR12944:SF2">
    <property type="entry name" value="O-PHOSPHOSERYL-TRNA(SEC) SELENIUM TRANSFERASE"/>
    <property type="match status" value="1"/>
</dbReference>
<evidence type="ECO:0000256" key="7">
    <source>
        <dbReference type="ARBA" id="ARBA00022555"/>
    </source>
</evidence>
<feature type="binding site" evidence="19">
    <location>
        <position position="271"/>
    </location>
    <ligand>
        <name>tRNA</name>
        <dbReference type="ChEBI" id="CHEBI:17843"/>
    </ligand>
</feature>
<evidence type="ECO:0000256" key="2">
    <source>
        <dbReference type="ARBA" id="ARBA00002552"/>
    </source>
</evidence>
<evidence type="ECO:0000256" key="17">
    <source>
        <dbReference type="ARBA" id="ARBA00048808"/>
    </source>
</evidence>
<dbReference type="InterPro" id="IPR015421">
    <property type="entry name" value="PyrdxlP-dep_Trfase_major"/>
</dbReference>
<dbReference type="Pfam" id="PF05889">
    <property type="entry name" value="SepSecS"/>
    <property type="match status" value="1"/>
</dbReference>
<evidence type="ECO:0000256" key="10">
    <source>
        <dbReference type="ARBA" id="ARBA00022898"/>
    </source>
</evidence>
<keyword evidence="9 18" id="KW-0694">RNA-binding</keyword>
<dbReference type="InParanoid" id="B3S364"/>
<dbReference type="GO" id="GO:0000049">
    <property type="term" value="F:tRNA binding"/>
    <property type="evidence" value="ECO:0000318"/>
    <property type="project" value="GO_Central"/>
</dbReference>
<comment type="function">
    <text evidence="2 18">Converts O-phosphoseryl-tRNA(Sec) to selenocysteinyl-tRNA(Sec) required for selenoprotein biosynthesis.</text>
</comment>
<evidence type="ECO:0000256" key="3">
    <source>
        <dbReference type="ARBA" id="ARBA00004822"/>
    </source>
</evidence>
<dbReference type="GO" id="GO:0098621">
    <property type="term" value="F:O-phosphoseryl-tRNA(Sec) selenium transferase activity"/>
    <property type="evidence" value="ECO:0007669"/>
    <property type="project" value="UniProtKB-EC"/>
</dbReference>
<comment type="catalytic activity">
    <reaction evidence="17 18">
        <text>O-phospho-L-seryl-tRNA(Sec) + selenophosphate + H2O = L-selenocysteinyl-tRNA(Sec) + 2 phosphate</text>
        <dbReference type="Rhea" id="RHEA:25041"/>
        <dbReference type="Rhea" id="RHEA-COMP:9743"/>
        <dbReference type="Rhea" id="RHEA-COMP:9947"/>
        <dbReference type="ChEBI" id="CHEBI:15377"/>
        <dbReference type="ChEBI" id="CHEBI:16144"/>
        <dbReference type="ChEBI" id="CHEBI:43474"/>
        <dbReference type="ChEBI" id="CHEBI:78551"/>
        <dbReference type="ChEBI" id="CHEBI:78573"/>
        <dbReference type="EC" id="2.9.1.2"/>
    </reaction>
</comment>
<evidence type="ECO:0000256" key="8">
    <source>
        <dbReference type="ARBA" id="ARBA00022679"/>
    </source>
</evidence>
<dbReference type="PIRSF" id="PIRSF017689">
    <property type="entry name" value="SepSecS"/>
    <property type="match status" value="1"/>
</dbReference>
<evidence type="ECO:0000256" key="1">
    <source>
        <dbReference type="ARBA" id="ARBA00001933"/>
    </source>
</evidence>
<keyword evidence="12 18" id="KW-0711">Selenium</keyword>
<evidence type="ECO:0000313" key="22">
    <source>
        <dbReference type="Proteomes" id="UP000009022"/>
    </source>
</evidence>
<evidence type="ECO:0000256" key="12">
    <source>
        <dbReference type="ARBA" id="ARBA00023266"/>
    </source>
</evidence>
<dbReference type="Proteomes" id="UP000009022">
    <property type="component" value="Unassembled WGS sequence"/>
</dbReference>
<keyword evidence="7 18" id="KW-0820">tRNA-binding</keyword>
<feature type="binding site" evidence="19">
    <location>
        <position position="313"/>
    </location>
    <ligand>
        <name>substrate</name>
    </ligand>
</feature>
<keyword evidence="10 18" id="KW-0663">Pyridoxal phosphate</keyword>
<comment type="subcellular location">
    <subcellularLocation>
        <location evidence="18">Cytoplasm</location>
    </subcellularLocation>
</comment>
<dbReference type="PhylomeDB" id="B3S364"/>
<dbReference type="OrthoDB" id="10263545at2759"/>